<gene>
    <name evidence="2" type="ORF">FB556_1586</name>
</gene>
<dbReference type="GO" id="GO:0003700">
    <property type="term" value="F:DNA-binding transcription factor activity"/>
    <property type="evidence" value="ECO:0007669"/>
    <property type="project" value="InterPro"/>
</dbReference>
<evidence type="ECO:0000259" key="1">
    <source>
        <dbReference type="PROSITE" id="PS50995"/>
    </source>
</evidence>
<keyword evidence="2" id="KW-0238">DNA-binding</keyword>
<feature type="domain" description="HTH marR-type" evidence="1">
    <location>
        <begin position="10"/>
        <end position="153"/>
    </location>
</feature>
<dbReference type="InterPro" id="IPR036388">
    <property type="entry name" value="WH-like_DNA-bd_sf"/>
</dbReference>
<name>A0A543AK12_9MICC</name>
<dbReference type="SMART" id="SM00347">
    <property type="entry name" value="HTH_MARR"/>
    <property type="match status" value="1"/>
</dbReference>
<dbReference type="Gene3D" id="1.10.10.10">
    <property type="entry name" value="Winged helix-like DNA-binding domain superfamily/Winged helix DNA-binding domain"/>
    <property type="match status" value="1"/>
</dbReference>
<proteinExistence type="predicted"/>
<protein>
    <submittedName>
        <fullName evidence="2">DNA-binding MarR family transcriptional regulator</fullName>
    </submittedName>
</protein>
<reference evidence="2 3" key="1">
    <citation type="submission" date="2019-06" db="EMBL/GenBank/DDBJ databases">
        <title>Sequencing the genomes of 1000 actinobacteria strains.</title>
        <authorList>
            <person name="Klenk H.-P."/>
        </authorList>
    </citation>
    <scope>NUCLEOTIDE SEQUENCE [LARGE SCALE GENOMIC DNA]</scope>
    <source>
        <strain evidence="2 3">DSM 24083</strain>
    </source>
</reference>
<sequence>MTSSLTDLTHHELQQPLGPAFRMYFETTARLLDRLEKRLKQQVGLTLSEYNMLLLLSEAPEGHMRMGQLADAIVFSPSRLTYQVKVLSDRGLVKRVKCAEDGRAWQAELTAEGRTMFRKASVIHAKGVKTLFTDVVSADELATIYRTFARVADNFNQLPEE</sequence>
<dbReference type="GO" id="GO:0003677">
    <property type="term" value="F:DNA binding"/>
    <property type="evidence" value="ECO:0007669"/>
    <property type="project" value="UniProtKB-KW"/>
</dbReference>
<evidence type="ECO:0000313" key="2">
    <source>
        <dbReference type="EMBL" id="TQL72913.1"/>
    </source>
</evidence>
<dbReference type="PROSITE" id="PS50995">
    <property type="entry name" value="HTH_MARR_2"/>
    <property type="match status" value="1"/>
</dbReference>
<dbReference type="PANTHER" id="PTHR33164:SF99">
    <property type="entry name" value="MARR FAMILY REGULATORY PROTEIN"/>
    <property type="match status" value="1"/>
</dbReference>
<keyword evidence="3" id="KW-1185">Reference proteome</keyword>
<comment type="caution">
    <text evidence="2">The sequence shown here is derived from an EMBL/GenBank/DDBJ whole genome shotgun (WGS) entry which is preliminary data.</text>
</comment>
<dbReference type="InterPro" id="IPR036390">
    <property type="entry name" value="WH_DNA-bd_sf"/>
</dbReference>
<dbReference type="GO" id="GO:0006950">
    <property type="term" value="P:response to stress"/>
    <property type="evidence" value="ECO:0007669"/>
    <property type="project" value="TreeGrafter"/>
</dbReference>
<accession>A0A543AK12</accession>
<evidence type="ECO:0000313" key="3">
    <source>
        <dbReference type="Proteomes" id="UP000319746"/>
    </source>
</evidence>
<dbReference type="AlphaFoldDB" id="A0A543AK12"/>
<dbReference type="InterPro" id="IPR039422">
    <property type="entry name" value="MarR/SlyA-like"/>
</dbReference>
<dbReference type="Pfam" id="PF12802">
    <property type="entry name" value="MarR_2"/>
    <property type="match status" value="1"/>
</dbReference>
<dbReference type="InterPro" id="IPR000835">
    <property type="entry name" value="HTH_MarR-typ"/>
</dbReference>
<organism evidence="2 3">
    <name type="scientific">Enteractinococcus coprophilus</name>
    <dbReference type="NCBI Taxonomy" id="1027633"/>
    <lineage>
        <taxon>Bacteria</taxon>
        <taxon>Bacillati</taxon>
        <taxon>Actinomycetota</taxon>
        <taxon>Actinomycetes</taxon>
        <taxon>Micrococcales</taxon>
        <taxon>Micrococcaceae</taxon>
    </lineage>
</organism>
<dbReference type="Proteomes" id="UP000319746">
    <property type="component" value="Unassembled WGS sequence"/>
</dbReference>
<dbReference type="RefSeq" id="WP_246057266.1">
    <property type="nucleotide sequence ID" value="NZ_BAABAN010000005.1"/>
</dbReference>
<dbReference type="PANTHER" id="PTHR33164">
    <property type="entry name" value="TRANSCRIPTIONAL REGULATOR, MARR FAMILY"/>
    <property type="match status" value="1"/>
</dbReference>
<dbReference type="EMBL" id="VFOU01000002">
    <property type="protein sequence ID" value="TQL72913.1"/>
    <property type="molecule type" value="Genomic_DNA"/>
</dbReference>
<dbReference type="SUPFAM" id="SSF46785">
    <property type="entry name" value="Winged helix' DNA-binding domain"/>
    <property type="match status" value="1"/>
</dbReference>